<dbReference type="RefSeq" id="WP_166657836.1">
    <property type="nucleotide sequence ID" value="NZ_JABVED010000011.1"/>
</dbReference>
<proteinExistence type="predicted"/>
<evidence type="ECO:0000313" key="1">
    <source>
        <dbReference type="EMBL" id="MBC6449304.1"/>
    </source>
</evidence>
<keyword evidence="2" id="KW-1185">Reference proteome</keyword>
<gene>
    <name evidence="1" type="ORF">GPZ80_19255</name>
</gene>
<organism evidence="1 2">
    <name type="scientific">Actinokineospora xionganensis</name>
    <dbReference type="NCBI Taxonomy" id="2684470"/>
    <lineage>
        <taxon>Bacteria</taxon>
        <taxon>Bacillati</taxon>
        <taxon>Actinomycetota</taxon>
        <taxon>Actinomycetes</taxon>
        <taxon>Pseudonocardiales</taxon>
        <taxon>Pseudonocardiaceae</taxon>
        <taxon>Actinokineospora</taxon>
    </lineage>
</organism>
<protein>
    <submittedName>
        <fullName evidence="1">Uncharacterized protein</fullName>
    </submittedName>
</protein>
<reference evidence="1 2" key="1">
    <citation type="submission" date="2020-06" db="EMBL/GenBank/DDBJ databases">
        <title>Actinokineospora xiongansis sp. nov., isolated from soil of Baiyangdian.</title>
        <authorList>
            <person name="Zhang X."/>
        </authorList>
    </citation>
    <scope>NUCLEOTIDE SEQUENCE [LARGE SCALE GENOMIC DNA]</scope>
    <source>
        <strain evidence="1 2">HBU206404</strain>
    </source>
</reference>
<dbReference type="Proteomes" id="UP000734823">
    <property type="component" value="Unassembled WGS sequence"/>
</dbReference>
<sequence length="53" mass="6015">MATKVIEVEDDELKLILAALRSYLTDFGHDEADLQRAIKHLIAKLPRPERTVA</sequence>
<comment type="caution">
    <text evidence="1">The sequence shown here is derived from an EMBL/GenBank/DDBJ whole genome shotgun (WGS) entry which is preliminary data.</text>
</comment>
<accession>A0ABR7L9I9</accession>
<dbReference type="EMBL" id="JABVED010000011">
    <property type="protein sequence ID" value="MBC6449304.1"/>
    <property type="molecule type" value="Genomic_DNA"/>
</dbReference>
<evidence type="ECO:0000313" key="2">
    <source>
        <dbReference type="Proteomes" id="UP000734823"/>
    </source>
</evidence>
<name>A0ABR7L9I9_9PSEU</name>